<dbReference type="PANTHER" id="PTHR13976">
    <property type="entry name" value="HETEROGENEOUS NUCLEAR RIBONUCLEOPROTEIN-RELATED"/>
    <property type="match status" value="1"/>
</dbReference>
<proteinExistence type="predicted"/>
<keyword evidence="6" id="KW-1185">Reference proteome</keyword>
<dbReference type="EMBL" id="CAJPVJ010021345">
    <property type="protein sequence ID" value="CAG2177937.1"/>
    <property type="molecule type" value="Genomic_DNA"/>
</dbReference>
<evidence type="ECO:0000313" key="6">
    <source>
        <dbReference type="Proteomes" id="UP000728032"/>
    </source>
</evidence>
<accession>A0A7R9QXE1</accession>
<organism evidence="5">
    <name type="scientific">Oppiella nova</name>
    <dbReference type="NCBI Taxonomy" id="334625"/>
    <lineage>
        <taxon>Eukaryota</taxon>
        <taxon>Metazoa</taxon>
        <taxon>Ecdysozoa</taxon>
        <taxon>Arthropoda</taxon>
        <taxon>Chelicerata</taxon>
        <taxon>Arachnida</taxon>
        <taxon>Acari</taxon>
        <taxon>Acariformes</taxon>
        <taxon>Sarcoptiformes</taxon>
        <taxon>Oribatida</taxon>
        <taxon>Brachypylina</taxon>
        <taxon>Oppioidea</taxon>
        <taxon>Oppiidae</taxon>
        <taxon>Oppiella</taxon>
    </lineage>
</organism>
<keyword evidence="1" id="KW-0677">Repeat</keyword>
<feature type="domain" description="RRM" evidence="4">
    <location>
        <begin position="6"/>
        <end position="85"/>
    </location>
</feature>
<sequence>MAEDGYVVRIRGLPWQSTREEIVSFFDGCNVRNGVNGIVMTLSREGRPSGEAYIELDSEDDYNVALNMNHKNMGSRYIEVFASKRSEMEWISRKHGTDLDETPPHEDSFVRLRGLPFSANKDDILQFFSGLPPNAV</sequence>
<keyword evidence="2 3" id="KW-0694">RNA-binding</keyword>
<dbReference type="InterPro" id="IPR012677">
    <property type="entry name" value="Nucleotide-bd_a/b_plait_sf"/>
</dbReference>
<dbReference type="EMBL" id="OC936170">
    <property type="protein sequence ID" value="CAD7660801.1"/>
    <property type="molecule type" value="Genomic_DNA"/>
</dbReference>
<gene>
    <name evidence="5" type="ORF">ONB1V03_LOCUS17364</name>
</gene>
<dbReference type="CDD" id="cd12503">
    <property type="entry name" value="RRM1_hnRNPH_GRSF1_like"/>
    <property type="match status" value="1"/>
</dbReference>
<dbReference type="InterPro" id="IPR035979">
    <property type="entry name" value="RBD_domain_sf"/>
</dbReference>
<evidence type="ECO:0000256" key="3">
    <source>
        <dbReference type="PROSITE-ProRule" id="PRU00176"/>
    </source>
</evidence>
<name>A0A7R9QXE1_9ACAR</name>
<dbReference type="PROSITE" id="PS50102">
    <property type="entry name" value="RRM"/>
    <property type="match status" value="1"/>
</dbReference>
<evidence type="ECO:0000313" key="5">
    <source>
        <dbReference type="EMBL" id="CAD7660801.1"/>
    </source>
</evidence>
<dbReference type="AlphaFoldDB" id="A0A7R9QXE1"/>
<dbReference type="Pfam" id="PF00076">
    <property type="entry name" value="RRM_1"/>
    <property type="match status" value="1"/>
</dbReference>
<evidence type="ECO:0000259" key="4">
    <source>
        <dbReference type="PROSITE" id="PS50102"/>
    </source>
</evidence>
<dbReference type="InterPro" id="IPR050666">
    <property type="entry name" value="ESRP"/>
</dbReference>
<protein>
    <recommendedName>
        <fullName evidence="4">RRM domain-containing protein</fullName>
    </recommendedName>
</protein>
<evidence type="ECO:0000256" key="1">
    <source>
        <dbReference type="ARBA" id="ARBA00022737"/>
    </source>
</evidence>
<dbReference type="SMART" id="SM00360">
    <property type="entry name" value="RRM"/>
    <property type="match status" value="1"/>
</dbReference>
<dbReference type="InterPro" id="IPR000504">
    <property type="entry name" value="RRM_dom"/>
</dbReference>
<dbReference type="Gene3D" id="3.30.70.330">
    <property type="match status" value="2"/>
</dbReference>
<dbReference type="OrthoDB" id="431068at2759"/>
<dbReference type="SUPFAM" id="SSF54928">
    <property type="entry name" value="RNA-binding domain, RBD"/>
    <property type="match status" value="2"/>
</dbReference>
<evidence type="ECO:0000256" key="2">
    <source>
        <dbReference type="ARBA" id="ARBA00022884"/>
    </source>
</evidence>
<dbReference type="GO" id="GO:0003723">
    <property type="term" value="F:RNA binding"/>
    <property type="evidence" value="ECO:0007669"/>
    <property type="project" value="UniProtKB-UniRule"/>
</dbReference>
<reference evidence="5" key="1">
    <citation type="submission" date="2020-11" db="EMBL/GenBank/DDBJ databases">
        <authorList>
            <person name="Tran Van P."/>
        </authorList>
    </citation>
    <scope>NUCLEOTIDE SEQUENCE</scope>
</reference>
<dbReference type="Proteomes" id="UP000728032">
    <property type="component" value="Unassembled WGS sequence"/>
</dbReference>